<dbReference type="NCBIfam" id="TIGR01784">
    <property type="entry name" value="T_den_put_tspse"/>
    <property type="match status" value="1"/>
</dbReference>
<dbReference type="PANTHER" id="PTHR41317">
    <property type="entry name" value="PD-(D_E)XK NUCLEASE FAMILY TRANSPOSASE"/>
    <property type="match status" value="1"/>
</dbReference>
<reference evidence="2" key="1">
    <citation type="journal article" date="2019" name="Int. J. Syst. Evol. Microbiol.">
        <title>The Global Catalogue of Microorganisms (GCM) 10K type strain sequencing project: providing services to taxonomists for standard genome sequencing and annotation.</title>
        <authorList>
            <consortium name="The Broad Institute Genomics Platform"/>
            <consortium name="The Broad Institute Genome Sequencing Center for Infectious Disease"/>
            <person name="Wu L."/>
            <person name="Ma J."/>
        </authorList>
    </citation>
    <scope>NUCLEOTIDE SEQUENCE [LARGE SCALE GENOMIC DNA]</scope>
    <source>
        <strain evidence="2">CCUG 53762</strain>
    </source>
</reference>
<dbReference type="RefSeq" id="WP_379660999.1">
    <property type="nucleotide sequence ID" value="NZ_JBHUDG010000002.1"/>
</dbReference>
<evidence type="ECO:0000313" key="1">
    <source>
        <dbReference type="EMBL" id="MFD1628615.1"/>
    </source>
</evidence>
<dbReference type="Proteomes" id="UP001597118">
    <property type="component" value="Unassembled WGS sequence"/>
</dbReference>
<comment type="caution">
    <text evidence="1">The sequence shown here is derived from an EMBL/GenBank/DDBJ whole genome shotgun (WGS) entry which is preliminary data.</text>
</comment>
<dbReference type="InterPro" id="IPR010106">
    <property type="entry name" value="RpnA"/>
</dbReference>
<dbReference type="PANTHER" id="PTHR41317:SF1">
    <property type="entry name" value="PD-(D_E)XK NUCLEASE FAMILY TRANSPOSASE"/>
    <property type="match status" value="1"/>
</dbReference>
<keyword evidence="2" id="KW-1185">Reference proteome</keyword>
<dbReference type="Pfam" id="PF12784">
    <property type="entry name" value="PDDEXK_2"/>
    <property type="match status" value="1"/>
</dbReference>
<name>A0ABW4I7C5_9SPHI</name>
<gene>
    <name evidence="1" type="ORF">ACFSAH_01935</name>
</gene>
<dbReference type="EMBL" id="JBHUDG010000002">
    <property type="protein sequence ID" value="MFD1628615.1"/>
    <property type="molecule type" value="Genomic_DNA"/>
</dbReference>
<protein>
    <submittedName>
        <fullName evidence="1">Rpn family recombination-promoting nuclease/putative transposase</fullName>
    </submittedName>
</protein>
<proteinExistence type="predicted"/>
<sequence>MPRYIDPLTDFSFKRLFGSEPNKDILISFINSIFHGRKNVVDLVYNKNEHSGEAESIGSVIFDLTCTGDDGSQFLIEVQRTDQANLKKRMLYYSGKLIADQAPKGRRSEWNYQISEVYVIVLLDGFALQNGDGSRYLHDICLCNRETGEVFYEELGFFYIELVNFVKGEEELATDLDKWLFVLTNMSKMDKLPVYLRKPVFEKLFDISEYSKLNTEERTMYDVSLKRRWDEYNVRETARQRGLEEGRVEGRVEGRAEGRAESKTEFVRNLITGFGFSDEQAAKAANVTAEFVRKIREELAG</sequence>
<organism evidence="1 2">
    <name type="scientific">Pseudopedobacter beijingensis</name>
    <dbReference type="NCBI Taxonomy" id="1207056"/>
    <lineage>
        <taxon>Bacteria</taxon>
        <taxon>Pseudomonadati</taxon>
        <taxon>Bacteroidota</taxon>
        <taxon>Sphingobacteriia</taxon>
        <taxon>Sphingobacteriales</taxon>
        <taxon>Sphingobacteriaceae</taxon>
        <taxon>Pseudopedobacter</taxon>
    </lineage>
</organism>
<evidence type="ECO:0000313" key="2">
    <source>
        <dbReference type="Proteomes" id="UP001597118"/>
    </source>
</evidence>
<accession>A0ABW4I7C5</accession>